<evidence type="ECO:0000313" key="1">
    <source>
        <dbReference type="EMBL" id="KAK6726888.1"/>
    </source>
</evidence>
<organism evidence="1 2">
    <name type="scientific">Necator americanus</name>
    <name type="common">Human hookworm</name>
    <dbReference type="NCBI Taxonomy" id="51031"/>
    <lineage>
        <taxon>Eukaryota</taxon>
        <taxon>Metazoa</taxon>
        <taxon>Ecdysozoa</taxon>
        <taxon>Nematoda</taxon>
        <taxon>Chromadorea</taxon>
        <taxon>Rhabditida</taxon>
        <taxon>Rhabditina</taxon>
        <taxon>Rhabditomorpha</taxon>
        <taxon>Strongyloidea</taxon>
        <taxon>Ancylostomatidae</taxon>
        <taxon>Bunostominae</taxon>
        <taxon>Necator</taxon>
    </lineage>
</organism>
<dbReference type="EMBL" id="JAVFWL010000001">
    <property type="protein sequence ID" value="KAK6726888.1"/>
    <property type="molecule type" value="Genomic_DNA"/>
</dbReference>
<sequence>MAMGVVSPCLAHSAGVCALIAATAPYAQPTRCYLGDAAPNTLPPYMGRTPGSRSFRAVPSTLRARRALSLSAARTAAAEPTQLLGVTFVVGQK</sequence>
<accession>A0ABR1BP60</accession>
<evidence type="ECO:0008006" key="3">
    <source>
        <dbReference type="Google" id="ProtNLM"/>
    </source>
</evidence>
<reference evidence="1 2" key="1">
    <citation type="submission" date="2023-08" db="EMBL/GenBank/DDBJ databases">
        <title>A Necator americanus chromosomal reference genome.</title>
        <authorList>
            <person name="Ilik V."/>
            <person name="Petrzelkova K.J."/>
            <person name="Pardy F."/>
            <person name="Fuh T."/>
            <person name="Niatou-Singa F.S."/>
            <person name="Gouil Q."/>
            <person name="Baker L."/>
            <person name="Ritchie M.E."/>
            <person name="Jex A.R."/>
            <person name="Gazzola D."/>
            <person name="Li H."/>
            <person name="Toshio Fujiwara R."/>
            <person name="Zhan B."/>
            <person name="Aroian R.V."/>
            <person name="Pafco B."/>
            <person name="Schwarz E.M."/>
        </authorList>
    </citation>
    <scope>NUCLEOTIDE SEQUENCE [LARGE SCALE GENOMIC DNA]</scope>
    <source>
        <strain evidence="1 2">Aroian</strain>
        <tissue evidence="1">Whole animal</tissue>
    </source>
</reference>
<dbReference type="Proteomes" id="UP001303046">
    <property type="component" value="Unassembled WGS sequence"/>
</dbReference>
<evidence type="ECO:0000313" key="2">
    <source>
        <dbReference type="Proteomes" id="UP001303046"/>
    </source>
</evidence>
<comment type="caution">
    <text evidence="1">The sequence shown here is derived from an EMBL/GenBank/DDBJ whole genome shotgun (WGS) entry which is preliminary data.</text>
</comment>
<proteinExistence type="predicted"/>
<gene>
    <name evidence="1" type="primary">Necator_chrI.g1029</name>
    <name evidence="1" type="ORF">RB195_004905</name>
</gene>
<name>A0ABR1BP60_NECAM</name>
<keyword evidence="2" id="KW-1185">Reference proteome</keyword>
<protein>
    <recommendedName>
        <fullName evidence="3">Secreted protein</fullName>
    </recommendedName>
</protein>